<organism evidence="1 2">
    <name type="scientific">Jeotgalicoccus halotolerans</name>
    <dbReference type="NCBI Taxonomy" id="157227"/>
    <lineage>
        <taxon>Bacteria</taxon>
        <taxon>Bacillati</taxon>
        <taxon>Bacillota</taxon>
        <taxon>Bacilli</taxon>
        <taxon>Bacillales</taxon>
        <taxon>Staphylococcaceae</taxon>
        <taxon>Jeotgalicoccus</taxon>
    </lineage>
</organism>
<dbReference type="AlphaFoldDB" id="A0A3E0B021"/>
<dbReference type="EMBL" id="QUMW01000009">
    <property type="protein sequence ID" value="REG25319.1"/>
    <property type="molecule type" value="Genomic_DNA"/>
</dbReference>
<gene>
    <name evidence="1" type="ORF">DFR63_0346</name>
</gene>
<keyword evidence="2" id="KW-1185">Reference proteome</keyword>
<accession>A0A3E0B021</accession>
<proteinExistence type="predicted"/>
<dbReference type="Proteomes" id="UP000257076">
    <property type="component" value="Unassembled WGS sequence"/>
</dbReference>
<evidence type="ECO:0000313" key="1">
    <source>
        <dbReference type="EMBL" id="REG25319.1"/>
    </source>
</evidence>
<name>A0A3E0B021_9STAP</name>
<comment type="caution">
    <text evidence="1">The sequence shown here is derived from an EMBL/GenBank/DDBJ whole genome shotgun (WGS) entry which is preliminary data.</text>
</comment>
<dbReference type="RefSeq" id="WP_115884019.1">
    <property type="nucleotide sequence ID" value="NZ_CBCSHX010000001.1"/>
</dbReference>
<sequence>MIEIKKLIETVKSEHWDIVVSTETTLTFTTGRIEYTITKRPLKGYKFTELSTHSDNETVHIFESPEDLIIYINENKASWEEKVIPFELGDA</sequence>
<reference evidence="1 2" key="1">
    <citation type="submission" date="2018-08" db="EMBL/GenBank/DDBJ databases">
        <title>Genomic Encyclopedia of Type Strains, Phase IV (KMG-IV): sequencing the most valuable type-strain genomes for metagenomic binning, comparative biology and taxonomic classification.</title>
        <authorList>
            <person name="Goeker M."/>
        </authorList>
    </citation>
    <scope>NUCLEOTIDE SEQUENCE [LARGE SCALE GENOMIC DNA]</scope>
    <source>
        <strain evidence="1 2">DSM 17274</strain>
    </source>
</reference>
<evidence type="ECO:0000313" key="2">
    <source>
        <dbReference type="Proteomes" id="UP000257076"/>
    </source>
</evidence>
<protein>
    <submittedName>
        <fullName evidence="1">Uncharacterized protein</fullName>
    </submittedName>
</protein>